<organism evidence="1 2">
    <name type="scientific">Pseudomonas syringae pv. maculicola str. ES4326</name>
    <dbReference type="NCBI Taxonomy" id="629265"/>
    <lineage>
        <taxon>Bacteria</taxon>
        <taxon>Pseudomonadati</taxon>
        <taxon>Pseudomonadota</taxon>
        <taxon>Gammaproteobacteria</taxon>
        <taxon>Pseudomonadales</taxon>
        <taxon>Pseudomonadaceae</taxon>
        <taxon>Pseudomonas</taxon>
    </lineage>
</organism>
<dbReference type="Proteomes" id="UP000003811">
    <property type="component" value="Plasmid pPma4326F"/>
</dbReference>
<evidence type="ECO:0000313" key="1">
    <source>
        <dbReference type="EMBL" id="QHF00507.1"/>
    </source>
</evidence>
<dbReference type="AlphaFoldDB" id="A0A8T8CB19"/>
<name>A0A8T8CB19_PSEYM</name>
<evidence type="ECO:0000313" key="2">
    <source>
        <dbReference type="Proteomes" id="UP000003811"/>
    </source>
</evidence>
<dbReference type="EMBL" id="CP047261">
    <property type="protein sequence ID" value="QHF00507.1"/>
    <property type="molecule type" value="Genomic_DNA"/>
</dbReference>
<accession>A0A8T8CB19</accession>
<keyword evidence="1" id="KW-0614">Plasmid</keyword>
<gene>
    <name evidence="1" type="ORF">PMA4326_028745</name>
</gene>
<protein>
    <submittedName>
        <fullName evidence="1">Uncharacterized protein</fullName>
    </submittedName>
</protein>
<geneLocation type="plasmid" evidence="1 2">
    <name>pPma4326F</name>
</geneLocation>
<dbReference type="RefSeq" id="WP_007250790.1">
    <property type="nucleotide sequence ID" value="NZ_CP047261.1"/>
</dbReference>
<proteinExistence type="predicted"/>
<reference evidence="1 2" key="1">
    <citation type="journal article" date="2011" name="PLoS Pathog.">
        <title>Dynamic evolution of pathogenicity revealed by sequencing and comparative genomics of 19 Pseudomonas syringae isolates.</title>
        <authorList>
            <person name="Baltrus D.A."/>
            <person name="Nishimura M.T."/>
            <person name="Romanchuk A."/>
            <person name="Chang J.H."/>
            <person name="Mukhtar M.S."/>
            <person name="Cherkis K."/>
            <person name="Roach J."/>
            <person name="Grant S.R."/>
            <person name="Jones C.D."/>
            <person name="Dangl J.L."/>
        </authorList>
    </citation>
    <scope>NUCLEOTIDE SEQUENCE [LARGE SCALE GENOMIC DNA]</scope>
    <source>
        <strain evidence="1 2">ES4326</strain>
    </source>
</reference>
<sequence length="71" mass="8028">MTAHKFAPSKIRWYRIETCGYPPRELRTTEVGHDRVFMVMTDEGLKASPMFDDGSGFADLGDGTPISWAFE</sequence>